<proteinExistence type="predicted"/>
<keyword evidence="1" id="KW-0378">Hydrolase</keyword>
<keyword evidence="4" id="KW-1185">Reference proteome</keyword>
<accession>A0A7D3XST8</accession>
<reference evidence="3 4" key="1">
    <citation type="submission" date="2020-05" db="EMBL/GenBank/DDBJ databases">
        <title>Erythrobacter mangrovi sp. nov., isolated from rhizosphere soil of mangrove plant (Kandelia candel).</title>
        <authorList>
            <person name="Ye Y.H."/>
        </authorList>
    </citation>
    <scope>NUCLEOTIDE SEQUENCE [LARGE SCALE GENOMIC DNA]</scope>
    <source>
        <strain evidence="3 4">EB310</strain>
    </source>
</reference>
<dbReference type="KEGG" id="emv:HQR01_05525"/>
<organism evidence="3 4">
    <name type="scientific">Erythrobacter mangrovi</name>
    <dbReference type="NCBI Taxonomy" id="2739433"/>
    <lineage>
        <taxon>Bacteria</taxon>
        <taxon>Pseudomonadati</taxon>
        <taxon>Pseudomonadota</taxon>
        <taxon>Alphaproteobacteria</taxon>
        <taxon>Sphingomonadales</taxon>
        <taxon>Erythrobacteraceae</taxon>
        <taxon>Erythrobacter/Porphyrobacter group</taxon>
        <taxon>Erythrobacter</taxon>
    </lineage>
</organism>
<dbReference type="InterPro" id="IPR029058">
    <property type="entry name" value="AB_hydrolase_fold"/>
</dbReference>
<dbReference type="EMBL" id="CP053921">
    <property type="protein sequence ID" value="QKG72674.1"/>
    <property type="molecule type" value="Genomic_DNA"/>
</dbReference>
<dbReference type="GO" id="GO:0004252">
    <property type="term" value="F:serine-type endopeptidase activity"/>
    <property type="evidence" value="ECO:0007669"/>
    <property type="project" value="TreeGrafter"/>
</dbReference>
<dbReference type="Pfam" id="PF00326">
    <property type="entry name" value="Peptidase_S9"/>
    <property type="match status" value="1"/>
</dbReference>
<dbReference type="SUPFAM" id="SSF53474">
    <property type="entry name" value="alpha/beta-Hydrolases"/>
    <property type="match status" value="1"/>
</dbReference>
<dbReference type="Proteomes" id="UP000504693">
    <property type="component" value="Chromosome"/>
</dbReference>
<dbReference type="PANTHER" id="PTHR42776">
    <property type="entry name" value="SERINE PEPTIDASE S9 FAMILY MEMBER"/>
    <property type="match status" value="1"/>
</dbReference>
<sequence>MTQELDAGFAQDKVELVQSLVIPLSATEPAVIFKDRADVLNATFGYYGTRIVDGQPKAYFGGIKLKSGSFDGGYYFDHGRPGLYEVDLRTNRSKLVDSPAPEGFYRRWIVGPDGSVLALIDVRDANGEWVVRNGADTIIARGESHNGAAGLVATGPGGRTVIYRVQGEADEAPRWIEIALDGSGSESEFLPGVGIERLYKDSLTGQLIGYRPLGEDPHFFQSTSTSRARAVRKAFAGLNPSMLDWTSGLGRVLVNTHGNEDSGSFFIVDLAAMRADSVGLERPQIEPGDVGPISTVTYQASDGLEIEGILTLPPGREARQLPLVVLPHGGPHARDIAGFDWWAQAFASRGYAVFQPNFRGSTGRGVDFERAGYGEWGKKMQTDISDGVAKLAADGTIDPTRACIVGASYGGYAALAGVTLQNGLYRCAVSVAGVADLSLMSRIERRESGDSRIFTRSLEEELGPKSGLRAVSPRFNAAQADAPVLLIHGRDDTVVPYLQSEKMADALKDAGKPYELLELKGEDHWLSLGSTRLQMLKAAVSFVEKHNPPD</sequence>
<evidence type="ECO:0000256" key="1">
    <source>
        <dbReference type="ARBA" id="ARBA00022801"/>
    </source>
</evidence>
<evidence type="ECO:0000313" key="3">
    <source>
        <dbReference type="EMBL" id="QKG72674.1"/>
    </source>
</evidence>
<dbReference type="PANTHER" id="PTHR42776:SF27">
    <property type="entry name" value="DIPEPTIDYL PEPTIDASE FAMILY MEMBER 6"/>
    <property type="match status" value="1"/>
</dbReference>
<evidence type="ECO:0000259" key="2">
    <source>
        <dbReference type="Pfam" id="PF00326"/>
    </source>
</evidence>
<dbReference type="AlphaFoldDB" id="A0A7D3XST8"/>
<dbReference type="InterPro" id="IPR001375">
    <property type="entry name" value="Peptidase_S9_cat"/>
</dbReference>
<name>A0A7D3XST8_9SPHN</name>
<feature type="domain" description="Peptidase S9 prolyl oligopeptidase catalytic" evidence="2">
    <location>
        <begin position="339"/>
        <end position="546"/>
    </location>
</feature>
<protein>
    <submittedName>
        <fullName evidence="3">S9 family peptidase</fullName>
    </submittedName>
</protein>
<dbReference type="GO" id="GO:0006508">
    <property type="term" value="P:proteolysis"/>
    <property type="evidence" value="ECO:0007669"/>
    <property type="project" value="InterPro"/>
</dbReference>
<gene>
    <name evidence="3" type="ORF">HQR01_05525</name>
</gene>
<evidence type="ECO:0000313" key="4">
    <source>
        <dbReference type="Proteomes" id="UP000504693"/>
    </source>
</evidence>
<dbReference type="Gene3D" id="3.40.50.1820">
    <property type="entry name" value="alpha/beta hydrolase"/>
    <property type="match status" value="1"/>
</dbReference>